<sequence length="106" mass="12003">ISIGYIPWDEGVASTFLWKEILEQRGFDVETKQFDAGPLYTSLAGGTVDFETDSWLPVTHAEYWKKYGKDLEDLGSWYGPTSLELAVPSYMKDIKSMEDLKGQADK</sequence>
<comment type="caution">
    <text evidence="6">The sequence shown here is derived from an EMBL/GenBank/DDBJ whole genome shotgun (WGS) entry which is preliminary data.</text>
</comment>
<comment type="subcellular location">
    <subcellularLocation>
        <location evidence="1">Cell membrane</location>
    </subcellularLocation>
</comment>
<dbReference type="Pfam" id="PF04069">
    <property type="entry name" value="OpuAC"/>
    <property type="match status" value="1"/>
</dbReference>
<evidence type="ECO:0000256" key="1">
    <source>
        <dbReference type="ARBA" id="ARBA00004236"/>
    </source>
</evidence>
<dbReference type="PANTHER" id="PTHR47737:SF1">
    <property type="entry name" value="GLYCINE BETAINE_PROLINE BETAINE TRANSPORT SYSTEM PERMEASE PROTEIN PROW"/>
    <property type="match status" value="1"/>
</dbReference>
<keyword evidence="7" id="KW-1185">Reference proteome</keyword>
<evidence type="ECO:0000313" key="6">
    <source>
        <dbReference type="EMBL" id="MEB8339141.1"/>
    </source>
</evidence>
<name>A0ABU6F551_9ACTN</name>
<evidence type="ECO:0000256" key="2">
    <source>
        <dbReference type="ARBA" id="ARBA00022448"/>
    </source>
</evidence>
<evidence type="ECO:0000259" key="5">
    <source>
        <dbReference type="Pfam" id="PF04069"/>
    </source>
</evidence>
<evidence type="ECO:0000256" key="3">
    <source>
        <dbReference type="ARBA" id="ARBA00022475"/>
    </source>
</evidence>
<accession>A0ABU6F551</accession>
<organism evidence="6 7">
    <name type="scientific">Streptomyces endophyticus</name>
    <dbReference type="NCBI Taxonomy" id="714166"/>
    <lineage>
        <taxon>Bacteria</taxon>
        <taxon>Bacillati</taxon>
        <taxon>Actinomycetota</taxon>
        <taxon>Actinomycetes</taxon>
        <taxon>Kitasatosporales</taxon>
        <taxon>Streptomycetaceae</taxon>
        <taxon>Streptomyces</taxon>
    </lineage>
</organism>
<evidence type="ECO:0000313" key="7">
    <source>
        <dbReference type="Proteomes" id="UP001354931"/>
    </source>
</evidence>
<reference evidence="6 7" key="1">
    <citation type="submission" date="2022-10" db="EMBL/GenBank/DDBJ databases">
        <authorList>
            <person name="Xie J."/>
            <person name="Shen N."/>
        </authorList>
    </citation>
    <scope>NUCLEOTIDE SEQUENCE [LARGE SCALE GENOMIC DNA]</scope>
    <source>
        <strain evidence="6 7">YIM65594</strain>
    </source>
</reference>
<dbReference type="Proteomes" id="UP001354931">
    <property type="component" value="Unassembled WGS sequence"/>
</dbReference>
<keyword evidence="2" id="KW-0813">Transport</keyword>
<feature type="domain" description="ABC-type glycine betaine transport system substrate-binding" evidence="5">
    <location>
        <begin position="1"/>
        <end position="105"/>
    </location>
</feature>
<dbReference type="RefSeq" id="WP_326017035.1">
    <property type="nucleotide sequence ID" value="NZ_JAOZYC010000110.1"/>
</dbReference>
<dbReference type="SUPFAM" id="SSF53850">
    <property type="entry name" value="Periplasmic binding protein-like II"/>
    <property type="match status" value="1"/>
</dbReference>
<keyword evidence="3" id="KW-1003">Cell membrane</keyword>
<dbReference type="InterPro" id="IPR007210">
    <property type="entry name" value="ABC_Gly_betaine_transp_sub-bd"/>
</dbReference>
<feature type="non-terminal residue" evidence="6">
    <location>
        <position position="1"/>
    </location>
</feature>
<proteinExistence type="predicted"/>
<dbReference type="EMBL" id="JAOZYC010000110">
    <property type="protein sequence ID" value="MEB8339141.1"/>
    <property type="molecule type" value="Genomic_DNA"/>
</dbReference>
<dbReference type="PANTHER" id="PTHR47737">
    <property type="entry name" value="GLYCINE BETAINE/PROLINE BETAINE TRANSPORT SYSTEM PERMEASE PROTEIN PROW"/>
    <property type="match status" value="1"/>
</dbReference>
<protein>
    <submittedName>
        <fullName evidence="6">Glycine/betaine ABC transporter permease</fullName>
    </submittedName>
</protein>
<feature type="non-terminal residue" evidence="6">
    <location>
        <position position="106"/>
    </location>
</feature>
<gene>
    <name evidence="6" type="ORF">OKJ99_16735</name>
</gene>
<keyword evidence="4" id="KW-0472">Membrane</keyword>
<evidence type="ECO:0000256" key="4">
    <source>
        <dbReference type="ARBA" id="ARBA00023136"/>
    </source>
</evidence>
<dbReference type="Gene3D" id="3.10.105.10">
    <property type="entry name" value="Dipeptide-binding Protein, Domain 3"/>
    <property type="match status" value="1"/>
</dbReference>